<evidence type="ECO:0000313" key="3">
    <source>
        <dbReference type="Proteomes" id="UP000293398"/>
    </source>
</evidence>
<dbReference type="EMBL" id="SHKO01000001">
    <property type="protein sequence ID" value="RZT99112.1"/>
    <property type="molecule type" value="Genomic_DNA"/>
</dbReference>
<organism evidence="2 3">
    <name type="scientific">Advenella incenata</name>
    <dbReference type="NCBI Taxonomy" id="267800"/>
    <lineage>
        <taxon>Bacteria</taxon>
        <taxon>Pseudomonadati</taxon>
        <taxon>Pseudomonadota</taxon>
        <taxon>Betaproteobacteria</taxon>
        <taxon>Burkholderiales</taxon>
        <taxon>Alcaligenaceae</taxon>
    </lineage>
</organism>
<sequence length="781" mass="87764">MKKKLAFVVDIRGWAFDIIASHVKQQLSDDYEVSLYYWADYPIASHLLQKMAGDGIAHAHFFFREHLKVIFETVGAKSKAAAHLNGLVVTTHIPDYLYHSTDELIERKLVFDFVNGYFVTNADLKQIYDSQDFFAKPDGILIDWPISQADVSGGQATPVAADGPIKIMWTGNSKWGEYAGYRDYKGLESIIKPAIERLKQEGFPVALTVIDSAQQKRSRDEVLATLAQQDILLVASLAEGTPLTLIEAMSLGVAVVSTPVGIAREVLPDQYMKEAVIERSAEQFYMTLKSLVQSRDRISAMKQANLQAFQEQFSPTGPLRAQWLQFLQAAAARSIPLATRQKSYSINRSMLRQYAINGARTFVFFLKRAGLVRTIDRVFPKAAVWYNRLLHGNSASIFGASAAHRAAQYETVEKAYRATLEQRSPDRPVVVYAPMWKGVAASTESLFADGRFRFPYFDDEYPEVVNHPQLDMAVDTLLEYLPTQIIYSGGSVIHLTMAEKVRERAPHIQQYFLWHGSPAQWVEPSQLEHFNLWHKLYNNRVIDGVISVKPDLDKILNVIGIKSFGLINPIPDIRRQFTLPATRRTDDGVAHIGVFSAVSSWYKNPFVQLLATLGQENWTLHTNVPRITFRDLDFRQLGRMQFYEQLPRPQFIALLASLDVNLYVTNTECSPMVVLECSALGVPCIVGPAGDIFSGISDELAGYLVEPCVDNAYAIYVRMKRVLANKAHIQSLLEDFVPKYNAQWSELMDGFYLALEQERQAKPVPAPSGATPTEAGAVARH</sequence>
<accession>A0A4Q7VRP2</accession>
<keyword evidence="3" id="KW-1185">Reference proteome</keyword>
<dbReference type="OrthoDB" id="9808140at2"/>
<reference evidence="2 3" key="1">
    <citation type="submission" date="2019-02" db="EMBL/GenBank/DDBJ databases">
        <title>Genomic Encyclopedia of Type Strains, Phase IV (KMG-IV): sequencing the most valuable type-strain genomes for metagenomic binning, comparative biology and taxonomic classification.</title>
        <authorList>
            <person name="Goeker M."/>
        </authorList>
    </citation>
    <scope>NUCLEOTIDE SEQUENCE [LARGE SCALE GENOMIC DNA]</scope>
    <source>
        <strain evidence="2 3">DSM 23814</strain>
    </source>
</reference>
<dbReference type="Gene3D" id="3.40.50.2000">
    <property type="entry name" value="Glycogen Phosphorylase B"/>
    <property type="match status" value="2"/>
</dbReference>
<name>A0A4Q7VRP2_9BURK</name>
<dbReference type="Proteomes" id="UP000293398">
    <property type="component" value="Unassembled WGS sequence"/>
</dbReference>
<dbReference type="GO" id="GO:0016757">
    <property type="term" value="F:glycosyltransferase activity"/>
    <property type="evidence" value="ECO:0007669"/>
    <property type="project" value="InterPro"/>
</dbReference>
<gene>
    <name evidence="2" type="ORF">EV681_0894</name>
</gene>
<dbReference type="InterPro" id="IPR001296">
    <property type="entry name" value="Glyco_trans_1"/>
</dbReference>
<evidence type="ECO:0000259" key="1">
    <source>
        <dbReference type="Pfam" id="PF00534"/>
    </source>
</evidence>
<keyword evidence="2" id="KW-0808">Transferase</keyword>
<dbReference type="AlphaFoldDB" id="A0A4Q7VRP2"/>
<evidence type="ECO:0000313" key="2">
    <source>
        <dbReference type="EMBL" id="RZT99112.1"/>
    </source>
</evidence>
<feature type="domain" description="Glycosyl transferase family 1" evidence="1">
    <location>
        <begin position="216"/>
        <end position="303"/>
    </location>
</feature>
<dbReference type="RefSeq" id="WP_128396096.1">
    <property type="nucleotide sequence ID" value="NZ_SHKO01000001.1"/>
</dbReference>
<dbReference type="PANTHER" id="PTHR12526">
    <property type="entry name" value="GLYCOSYLTRANSFERASE"/>
    <property type="match status" value="1"/>
</dbReference>
<comment type="caution">
    <text evidence="2">The sequence shown here is derived from an EMBL/GenBank/DDBJ whole genome shotgun (WGS) entry which is preliminary data.</text>
</comment>
<dbReference type="Pfam" id="PF00534">
    <property type="entry name" value="Glycos_transf_1"/>
    <property type="match status" value="1"/>
</dbReference>
<protein>
    <submittedName>
        <fullName evidence="2">Glycosyltransferase involved in cell wall biosynthesis</fullName>
    </submittedName>
</protein>
<dbReference type="SUPFAM" id="SSF53756">
    <property type="entry name" value="UDP-Glycosyltransferase/glycogen phosphorylase"/>
    <property type="match status" value="3"/>
</dbReference>
<proteinExistence type="predicted"/>